<dbReference type="SMART" id="SM00192">
    <property type="entry name" value="LDLa"/>
    <property type="match status" value="2"/>
</dbReference>
<dbReference type="PROSITE" id="PS50024">
    <property type="entry name" value="SEA"/>
    <property type="match status" value="1"/>
</dbReference>
<reference evidence="12" key="1">
    <citation type="journal article" date="2020" name="G3 (Bethesda)">
        <title>High-Quality Assemblies for Three Invasive Social Wasps from the &lt;i&gt;Vespula&lt;/i&gt; Genus.</title>
        <authorList>
            <person name="Harrop T.W.R."/>
            <person name="Guhlin J."/>
            <person name="McLaughlin G.M."/>
            <person name="Permina E."/>
            <person name="Stockwell P."/>
            <person name="Gilligan J."/>
            <person name="Le Lec M.F."/>
            <person name="Gruber M.A.M."/>
            <person name="Quinn O."/>
            <person name="Lovegrove M."/>
            <person name="Duncan E.J."/>
            <person name="Remnant E.J."/>
            <person name="Van Eeckhoven J."/>
            <person name="Graham B."/>
            <person name="Knapp R.A."/>
            <person name="Langford K.W."/>
            <person name="Kronenberg Z."/>
            <person name="Press M.O."/>
            <person name="Eacker S.M."/>
            <person name="Wilson-Rankin E.E."/>
            <person name="Purcell J."/>
            <person name="Lester P.J."/>
            <person name="Dearden P.K."/>
        </authorList>
    </citation>
    <scope>NUCLEOTIDE SEQUENCE</scope>
    <source>
        <strain evidence="12">Volc-1</strain>
    </source>
</reference>
<comment type="subcellular location">
    <subcellularLocation>
        <location evidence="1">Cell membrane</location>
        <topology evidence="1">Single-pass type II membrane protein</topology>
    </subcellularLocation>
</comment>
<evidence type="ECO:0000259" key="9">
    <source>
        <dbReference type="PROSITE" id="PS50024"/>
    </source>
</evidence>
<feature type="disulfide bond" evidence="7">
    <location>
        <begin position="164"/>
        <end position="225"/>
    </location>
</feature>
<name>A0A834JVN9_VESPE</name>
<dbReference type="GO" id="GO:0006508">
    <property type="term" value="P:proteolysis"/>
    <property type="evidence" value="ECO:0007669"/>
    <property type="project" value="InterPro"/>
</dbReference>
<dbReference type="CDD" id="cd07066">
    <property type="entry name" value="CRD_FZ"/>
    <property type="match status" value="1"/>
</dbReference>
<dbReference type="InterPro" id="IPR002172">
    <property type="entry name" value="LDrepeatLR_classA_rpt"/>
</dbReference>
<dbReference type="Pfam" id="PF00057">
    <property type="entry name" value="Ldl_recept_a"/>
    <property type="match status" value="1"/>
</dbReference>
<dbReference type="InterPro" id="IPR019576">
    <property type="entry name" value="Pyridoxamine_oxidase_dimer_C"/>
</dbReference>
<dbReference type="InterPro" id="IPR011576">
    <property type="entry name" value="Pyridox_Oxase_N"/>
</dbReference>
<dbReference type="FunFam" id="2.40.10.10:FF:000235">
    <property type="entry name" value="Atrial natriuretic peptide-converting enzyme"/>
    <property type="match status" value="1"/>
</dbReference>
<dbReference type="PRINTS" id="PR00261">
    <property type="entry name" value="LDLRECEPTOR"/>
</dbReference>
<evidence type="ECO:0000256" key="7">
    <source>
        <dbReference type="PROSITE-ProRule" id="PRU00090"/>
    </source>
</evidence>
<evidence type="ECO:0000256" key="6">
    <source>
        <dbReference type="ARBA" id="ARBA00023157"/>
    </source>
</evidence>
<keyword evidence="3" id="KW-0735">Signal-anchor</keyword>
<dbReference type="InterPro" id="IPR009003">
    <property type="entry name" value="Peptidase_S1_PA"/>
</dbReference>
<sequence length="921" mass="104124">MKLTNYDTFLTSDSPGDQIFLATFRVTEGDYFASELADPSTEAFRIRSREYRDRINLIFRRSWLKLSFLASDVLALDGVEGRDLVVHFDVRFDPRYQTITTSDIVDILSREIDPTSSKYLSNLTINAKSLEVQESLTALNAQVSLQTTISTIPPTTTAPPPRRCSLLELSYCKHLPYNVTSYPNMLGHRSLIDVEEDVIAFRELVDAECYRSAYDFVCQVLQPACLSGEPEDLLQLPCRSFCREFWNGCGNRLSDRIKRALDCSNFPEYADVGSCRPKPGCVQTLQSKALSPRICDGIIDCPDLADEKNCAYCRDGYMHCGVGRTCIPYIKRCDGKIDCPNGSDEKDCLSLAQSVKAVKSQPWDTPHAAKYNSEGYVVFNEKGTIGKLCTENLNATMPATEMETVLQTVANSLCTLLTYTGVKSVEVRIDEEEDVQYVHMEDPSATEITFVRAPCPSKDVMYIRCSELECGVQPLRNKGKQGLSKMAEPGDWPWHAALFKEEVHVCDATLIAESWLLTTASCFQGQPKAEWSARLGTVRLSSTSPWQQERRIVGMIKSPVEGSTTVLLKLDRPVTTYSDFVRPVCLPSAQDPPSTNASQCNTLGWARNRDMLQRVQLRHSAMERCENISIASVNGVCTEPAYSVDDCNEEEVAGSPMLCLQAGGQTWALTGVGSWRIACSKAGVERPRLTKESIHIAAYRFTKEPKISEEFSDLARIDGLVDDPVDLFRSWHEESRKYLQKMPDICCLATTSIDNKIAARNVVLREFDNDGFVIVTDQRSRKASELDSVPRAAMCFVWCYIDNKGQNIARQVRVEGAIKKLESIDFKHLYDREPLYCKIRSHLCYQDRLVDWDDLKRRHDEILKEYQRGENTLPMPNHFIGYKLLPTMIEFYYARDDLIGDRVQYNKNDSTEGWQHRRLAA</sequence>
<dbReference type="SMART" id="SM00063">
    <property type="entry name" value="FRI"/>
    <property type="match status" value="1"/>
</dbReference>
<dbReference type="InterPro" id="IPR000082">
    <property type="entry name" value="SEA_dom"/>
</dbReference>
<dbReference type="Gene3D" id="4.10.400.10">
    <property type="entry name" value="Low-density Lipoprotein Receptor"/>
    <property type="match status" value="1"/>
</dbReference>
<dbReference type="PROSITE" id="PS50068">
    <property type="entry name" value="LDLRA_2"/>
    <property type="match status" value="2"/>
</dbReference>
<dbReference type="PROSITE" id="PS01209">
    <property type="entry name" value="LDLRA_1"/>
    <property type="match status" value="1"/>
</dbReference>
<dbReference type="InterPro" id="IPR023415">
    <property type="entry name" value="LDLR_class-A_CS"/>
</dbReference>
<dbReference type="SUPFAM" id="SSF63501">
    <property type="entry name" value="Frizzled cysteine-rich domain"/>
    <property type="match status" value="1"/>
</dbReference>
<feature type="domain" description="Peptidase S1" evidence="11">
    <location>
        <begin position="477"/>
        <end position="737"/>
    </location>
</feature>
<evidence type="ECO:0000313" key="13">
    <source>
        <dbReference type="Proteomes" id="UP000600918"/>
    </source>
</evidence>
<dbReference type="InterPro" id="IPR036790">
    <property type="entry name" value="Frizzled_dom_sf"/>
</dbReference>
<dbReference type="PANTHER" id="PTHR24258:SF146">
    <property type="entry name" value="ATRIAL NATRIURETIC PEPTIDE-CONVERTING ENZYME"/>
    <property type="match status" value="1"/>
</dbReference>
<dbReference type="GO" id="GO:0005886">
    <property type="term" value="C:plasma membrane"/>
    <property type="evidence" value="ECO:0007669"/>
    <property type="project" value="UniProtKB-SubCell"/>
</dbReference>
<evidence type="ECO:0000256" key="8">
    <source>
        <dbReference type="PROSITE-ProRule" id="PRU00124"/>
    </source>
</evidence>
<keyword evidence="4" id="KW-1133">Transmembrane helix</keyword>
<dbReference type="InterPro" id="IPR012349">
    <property type="entry name" value="Split_barrel_FMN-bd"/>
</dbReference>
<evidence type="ECO:0000259" key="10">
    <source>
        <dbReference type="PROSITE" id="PS50038"/>
    </source>
</evidence>
<feature type="disulfide bond" evidence="7">
    <location>
        <begin position="172"/>
        <end position="218"/>
    </location>
</feature>
<dbReference type="Pfam" id="PF01392">
    <property type="entry name" value="Fz"/>
    <property type="match status" value="1"/>
</dbReference>
<dbReference type="PROSITE" id="PS50038">
    <property type="entry name" value="FZ"/>
    <property type="match status" value="1"/>
</dbReference>
<dbReference type="InterPro" id="IPR043504">
    <property type="entry name" value="Peptidase_S1_PA_chymotrypsin"/>
</dbReference>
<evidence type="ECO:0000256" key="3">
    <source>
        <dbReference type="ARBA" id="ARBA00022968"/>
    </source>
</evidence>
<dbReference type="Pfam" id="PF00089">
    <property type="entry name" value="Trypsin"/>
    <property type="match status" value="1"/>
</dbReference>
<dbReference type="InterPro" id="IPR001254">
    <property type="entry name" value="Trypsin_dom"/>
</dbReference>
<dbReference type="InterPro" id="IPR036364">
    <property type="entry name" value="SEA_dom_sf"/>
</dbReference>
<evidence type="ECO:0000313" key="12">
    <source>
        <dbReference type="EMBL" id="KAF7392386.1"/>
    </source>
</evidence>
<dbReference type="Gene3D" id="2.30.110.10">
    <property type="entry name" value="Electron Transport, Fmn-binding Protein, Chain A"/>
    <property type="match status" value="1"/>
</dbReference>
<gene>
    <name evidence="12" type="ORF">H0235_017385</name>
</gene>
<dbReference type="GO" id="GO:0004252">
    <property type="term" value="F:serine-type endopeptidase activity"/>
    <property type="evidence" value="ECO:0007669"/>
    <property type="project" value="InterPro"/>
</dbReference>
<feature type="domain" description="SEA" evidence="9">
    <location>
        <begin position="16"/>
        <end position="137"/>
    </location>
</feature>
<feature type="disulfide bond" evidence="8">
    <location>
        <begin position="333"/>
        <end position="348"/>
    </location>
</feature>
<dbReference type="CDD" id="cd00112">
    <property type="entry name" value="LDLa"/>
    <property type="match status" value="1"/>
</dbReference>
<keyword evidence="2" id="KW-0812">Transmembrane</keyword>
<dbReference type="Pfam" id="PF01243">
    <property type="entry name" value="PNPOx_N"/>
    <property type="match status" value="1"/>
</dbReference>
<dbReference type="PANTHER" id="PTHR24258">
    <property type="entry name" value="SERINE PROTEASE-RELATED"/>
    <property type="match status" value="1"/>
</dbReference>
<evidence type="ECO:0000256" key="4">
    <source>
        <dbReference type="ARBA" id="ARBA00022989"/>
    </source>
</evidence>
<dbReference type="SUPFAM" id="SSF50494">
    <property type="entry name" value="Trypsin-like serine proteases"/>
    <property type="match status" value="1"/>
</dbReference>
<protein>
    <recommendedName>
        <fullName evidence="14">Pyridoxal 5'-phosphate synthase</fullName>
    </recommendedName>
</protein>
<proteinExistence type="predicted"/>
<dbReference type="Pfam" id="PF10590">
    <property type="entry name" value="PNP_phzG_C"/>
    <property type="match status" value="1"/>
</dbReference>
<dbReference type="Gene3D" id="2.40.10.10">
    <property type="entry name" value="Trypsin-like serine proteases"/>
    <property type="match status" value="1"/>
</dbReference>
<dbReference type="PROSITE" id="PS50240">
    <property type="entry name" value="TRYPSIN_DOM"/>
    <property type="match status" value="1"/>
</dbReference>
<keyword evidence="5" id="KW-0472">Membrane</keyword>
<keyword evidence="6 8" id="KW-1015">Disulfide bond</keyword>
<dbReference type="EMBL" id="JACSDY010000022">
    <property type="protein sequence ID" value="KAF7392386.1"/>
    <property type="molecule type" value="Genomic_DNA"/>
</dbReference>
<evidence type="ECO:0000256" key="2">
    <source>
        <dbReference type="ARBA" id="ARBA00022692"/>
    </source>
</evidence>
<dbReference type="AlphaFoldDB" id="A0A834JVN9"/>
<accession>A0A834JVN9</accession>
<dbReference type="SMART" id="SM00020">
    <property type="entry name" value="Tryp_SPc"/>
    <property type="match status" value="1"/>
</dbReference>
<dbReference type="SUPFAM" id="SSF57424">
    <property type="entry name" value="LDL receptor-like module"/>
    <property type="match status" value="1"/>
</dbReference>
<dbReference type="SUPFAM" id="SSF82671">
    <property type="entry name" value="SEA domain"/>
    <property type="match status" value="1"/>
</dbReference>
<keyword evidence="13" id="KW-1185">Reference proteome</keyword>
<comment type="caution">
    <text evidence="12">The sequence shown here is derived from an EMBL/GenBank/DDBJ whole genome shotgun (WGS) entry which is preliminary data.</text>
</comment>
<dbReference type="InterPro" id="IPR036055">
    <property type="entry name" value="LDL_receptor-like_sf"/>
</dbReference>
<evidence type="ECO:0000256" key="5">
    <source>
        <dbReference type="ARBA" id="ARBA00023136"/>
    </source>
</evidence>
<dbReference type="SUPFAM" id="SSF50475">
    <property type="entry name" value="FMN-binding split barrel"/>
    <property type="match status" value="1"/>
</dbReference>
<dbReference type="Proteomes" id="UP000600918">
    <property type="component" value="Unassembled WGS sequence"/>
</dbReference>
<dbReference type="Pfam" id="PF01390">
    <property type="entry name" value="SEA"/>
    <property type="match status" value="1"/>
</dbReference>
<dbReference type="Gene3D" id="1.10.2000.10">
    <property type="entry name" value="Frizzled cysteine-rich domain"/>
    <property type="match status" value="1"/>
</dbReference>
<dbReference type="InterPro" id="IPR020067">
    <property type="entry name" value="Frizzled_dom"/>
</dbReference>
<comment type="caution">
    <text evidence="8">Lacks conserved residue(s) required for the propagation of feature annotation.</text>
</comment>
<feature type="disulfide bond" evidence="8">
    <location>
        <begin position="295"/>
        <end position="310"/>
    </location>
</feature>
<evidence type="ECO:0000259" key="11">
    <source>
        <dbReference type="PROSITE" id="PS50240"/>
    </source>
</evidence>
<evidence type="ECO:0008006" key="14">
    <source>
        <dbReference type="Google" id="ProtNLM"/>
    </source>
</evidence>
<evidence type="ECO:0000256" key="1">
    <source>
        <dbReference type="ARBA" id="ARBA00004401"/>
    </source>
</evidence>
<feature type="domain" description="FZ" evidence="10">
    <location>
        <begin position="159"/>
        <end position="284"/>
    </location>
</feature>
<organism evidence="12 13">
    <name type="scientific">Vespula pensylvanica</name>
    <name type="common">Western yellow jacket</name>
    <name type="synonym">Wasp</name>
    <dbReference type="NCBI Taxonomy" id="30213"/>
    <lineage>
        <taxon>Eukaryota</taxon>
        <taxon>Metazoa</taxon>
        <taxon>Ecdysozoa</taxon>
        <taxon>Arthropoda</taxon>
        <taxon>Hexapoda</taxon>
        <taxon>Insecta</taxon>
        <taxon>Pterygota</taxon>
        <taxon>Neoptera</taxon>
        <taxon>Endopterygota</taxon>
        <taxon>Hymenoptera</taxon>
        <taxon>Apocrita</taxon>
        <taxon>Aculeata</taxon>
        <taxon>Vespoidea</taxon>
        <taxon>Vespidae</taxon>
        <taxon>Vespinae</taxon>
        <taxon>Vespula</taxon>
    </lineage>
</organism>